<evidence type="ECO:0000256" key="1">
    <source>
        <dbReference type="SAM" id="Phobius"/>
    </source>
</evidence>
<gene>
    <name evidence="2" type="ORF">RC74_20260</name>
</gene>
<organism evidence="2 3">
    <name type="scientific">Falsihalocynthiibacter arcticus</name>
    <dbReference type="NCBI Taxonomy" id="1579316"/>
    <lineage>
        <taxon>Bacteria</taxon>
        <taxon>Pseudomonadati</taxon>
        <taxon>Pseudomonadota</taxon>
        <taxon>Alphaproteobacteria</taxon>
        <taxon>Rhodobacterales</taxon>
        <taxon>Roseobacteraceae</taxon>
        <taxon>Falsihalocynthiibacter</taxon>
    </lineage>
</organism>
<dbReference type="EMBL" id="CP014327">
    <property type="protein sequence ID" value="AML53277.1"/>
    <property type="molecule type" value="Genomic_DNA"/>
</dbReference>
<accession>A0A126V557</accession>
<evidence type="ECO:0000313" key="3">
    <source>
        <dbReference type="Proteomes" id="UP000070371"/>
    </source>
</evidence>
<reference evidence="2 3" key="1">
    <citation type="submission" date="2016-02" db="EMBL/GenBank/DDBJ databases">
        <title>Complete genome sequence of Halocynthiibacter arcticus PAMC 20958t from arctic marine sediment.</title>
        <authorList>
            <person name="Lee Y.M."/>
            <person name="Baek K."/>
            <person name="Lee H.K."/>
            <person name="Shin S.C."/>
        </authorList>
    </citation>
    <scope>NUCLEOTIDE SEQUENCE [LARGE SCALE GENOMIC DNA]</scope>
    <source>
        <strain evidence="2">PAMC 20958</strain>
    </source>
</reference>
<keyword evidence="1" id="KW-1133">Transmembrane helix</keyword>
<dbReference type="KEGG" id="hat:RC74_20260"/>
<feature type="transmembrane region" description="Helical" evidence="1">
    <location>
        <begin position="29"/>
        <end position="48"/>
    </location>
</feature>
<sequence length="74" mass="7791">MENDPIMRRDIRLIDCLCKSRRGLTGGTGAIRGAILTIAIGIALLARLMTVVPMFAASAQEIGLCAMTLVFGAA</sequence>
<dbReference type="RefSeq" id="WP_039001306.1">
    <property type="nucleotide sequence ID" value="NZ_CP014327.1"/>
</dbReference>
<dbReference type="Proteomes" id="UP000070371">
    <property type="component" value="Chromosome"/>
</dbReference>
<proteinExistence type="predicted"/>
<protein>
    <submittedName>
        <fullName evidence="2">Uncharacterized protein</fullName>
    </submittedName>
</protein>
<name>A0A126V557_9RHOB</name>
<keyword evidence="1" id="KW-0812">Transmembrane</keyword>
<dbReference type="AlphaFoldDB" id="A0A126V557"/>
<evidence type="ECO:0000313" key="2">
    <source>
        <dbReference type="EMBL" id="AML53277.1"/>
    </source>
</evidence>
<keyword evidence="3" id="KW-1185">Reference proteome</keyword>
<keyword evidence="1" id="KW-0472">Membrane</keyword>